<proteinExistence type="predicted"/>
<evidence type="ECO:0000313" key="5">
    <source>
        <dbReference type="EMBL" id="GGE18558.1"/>
    </source>
</evidence>
<dbReference type="SUPFAM" id="SSF82171">
    <property type="entry name" value="DPP6 N-terminal domain-like"/>
    <property type="match status" value="1"/>
</dbReference>
<gene>
    <name evidence="5" type="ORF">GCM10010831_19630</name>
</gene>
<keyword evidence="1" id="KW-0645">Protease</keyword>
<dbReference type="Proteomes" id="UP000599688">
    <property type="component" value="Unassembled WGS sequence"/>
</dbReference>
<evidence type="ECO:0000259" key="4">
    <source>
        <dbReference type="Pfam" id="PF00930"/>
    </source>
</evidence>
<evidence type="ECO:0000313" key="6">
    <source>
        <dbReference type="Proteomes" id="UP000599688"/>
    </source>
</evidence>
<name>A0A917EBF1_9FLAO</name>
<dbReference type="GO" id="GO:0008239">
    <property type="term" value="F:dipeptidyl-peptidase activity"/>
    <property type="evidence" value="ECO:0007669"/>
    <property type="project" value="TreeGrafter"/>
</dbReference>
<dbReference type="Pfam" id="PF00326">
    <property type="entry name" value="Peptidase_S9"/>
    <property type="match status" value="1"/>
</dbReference>
<dbReference type="InterPro" id="IPR001375">
    <property type="entry name" value="Peptidase_S9_cat"/>
</dbReference>
<dbReference type="Pfam" id="PF00930">
    <property type="entry name" value="DPPIV_N"/>
    <property type="match status" value="1"/>
</dbReference>
<keyword evidence="2" id="KW-0378">Hydrolase</keyword>
<feature type="domain" description="Dipeptidylpeptidase IV N-terminal" evidence="4">
    <location>
        <begin position="216"/>
        <end position="462"/>
    </location>
</feature>
<reference evidence="5 6" key="1">
    <citation type="journal article" date="2014" name="Int. J. Syst. Evol. Microbiol.">
        <title>Complete genome sequence of Corynebacterium casei LMG S-19264T (=DSM 44701T), isolated from a smear-ripened cheese.</title>
        <authorList>
            <consortium name="US DOE Joint Genome Institute (JGI-PGF)"/>
            <person name="Walter F."/>
            <person name="Albersmeier A."/>
            <person name="Kalinowski J."/>
            <person name="Ruckert C."/>
        </authorList>
    </citation>
    <scope>NUCLEOTIDE SEQUENCE [LARGE SCALE GENOMIC DNA]</scope>
    <source>
        <strain evidence="5 6">CGMCC 1.12925</strain>
    </source>
</reference>
<sequence length="749" mass="85731">MGVSPENVQWSEQGEKIYFQDRNSRPEDDSIFVLSGKNFNQLHKIARHEKVETHSQYASYSKNKKQKLITDAHQLKIYDITKNETETILELDSAIRNAKFISDQNIAFENNGNLFLLDLKNMKLEKLTNFNKGSAPSDSNKNKNKEETWVEAENLQLLAEVKAKKEASEATKKQRKPADKKFTFYQEDKQLRYLKLSPNLKQIYFSLRLPSKSKSTIVPNYVDESGFTEDLSARPKVGQKPAAEELYVYDLVKDTVFQIDATNLPDLKKLPEFTNDYPEKDWSNWERTLQFSEVKFSDNGNFAVVDVRSNDNKHRWICSINSEDKSLEVLDHQHNEAWIGGPGINAYANYATWDFIPNTDKIYFQSEETGYSHLYSFNLKTETKKALTSGKFEVFNPILSKNGKQWYFTSSEVNSGERHFYSMKLDGSKKQQITSFNGSNLVSLSPDEKQLAILHSTANQPWELYLKKNSAKANPVQITNGVSMEFTAYNWKTPEFITFEAADGAEVQARLYQPTAEVKNNAAVVFVHGAGYLQNAHRWWSSYFREYMFHNLLSDLGYTVIDVDYRGSAGYGAEWRTGIYRHMGGKDLSDQVDAVDFLVEEHGINPEKVGIYGGSYGGFITLMAMFNEAETFAAGAALRSVTDWAHYNHGYTSNILNEPTTDPKAYQKSSPIYFAEGLQGDLLIAHGMIDTNVHFQDVVRLSQRLIELQKDNWEMAVYPIEDHGFTQPSSWIDEYKRILKLFNESLLGD</sequence>
<feature type="domain" description="Peptidase S9 prolyl oligopeptidase catalytic" evidence="3">
    <location>
        <begin position="551"/>
        <end position="746"/>
    </location>
</feature>
<dbReference type="AlphaFoldDB" id="A0A917EBF1"/>
<accession>A0A917EBF1</accession>
<evidence type="ECO:0000256" key="1">
    <source>
        <dbReference type="ARBA" id="ARBA00022670"/>
    </source>
</evidence>
<evidence type="ECO:0000256" key="2">
    <source>
        <dbReference type="ARBA" id="ARBA00022801"/>
    </source>
</evidence>
<dbReference type="PANTHER" id="PTHR11731">
    <property type="entry name" value="PROTEASE FAMILY S9B,C DIPEPTIDYL-PEPTIDASE IV-RELATED"/>
    <property type="match status" value="1"/>
</dbReference>
<protein>
    <submittedName>
        <fullName evidence="5">Peptidase S9</fullName>
    </submittedName>
</protein>
<dbReference type="InterPro" id="IPR050278">
    <property type="entry name" value="Serine_Prot_S9B/DPPIV"/>
</dbReference>
<dbReference type="PANTHER" id="PTHR11731:SF193">
    <property type="entry name" value="DIPEPTIDYL PEPTIDASE 9"/>
    <property type="match status" value="1"/>
</dbReference>
<dbReference type="GO" id="GO:0004252">
    <property type="term" value="F:serine-type endopeptidase activity"/>
    <property type="evidence" value="ECO:0007669"/>
    <property type="project" value="InterPro"/>
</dbReference>
<dbReference type="EMBL" id="BMGL01000011">
    <property type="protein sequence ID" value="GGE18558.1"/>
    <property type="molecule type" value="Genomic_DNA"/>
</dbReference>
<dbReference type="InterPro" id="IPR002469">
    <property type="entry name" value="Peptidase_S9B_N"/>
</dbReference>
<comment type="caution">
    <text evidence="5">The sequence shown here is derived from an EMBL/GenBank/DDBJ whole genome shotgun (WGS) entry which is preliminary data.</text>
</comment>
<dbReference type="GO" id="GO:0006508">
    <property type="term" value="P:proteolysis"/>
    <property type="evidence" value="ECO:0007669"/>
    <property type="project" value="UniProtKB-KW"/>
</dbReference>
<dbReference type="InterPro" id="IPR002471">
    <property type="entry name" value="Pept_S9_AS"/>
</dbReference>
<keyword evidence="6" id="KW-1185">Reference proteome</keyword>
<organism evidence="5 6">
    <name type="scientific">Psychroflexus salis</name>
    <dbReference type="NCBI Taxonomy" id="1526574"/>
    <lineage>
        <taxon>Bacteria</taxon>
        <taxon>Pseudomonadati</taxon>
        <taxon>Bacteroidota</taxon>
        <taxon>Flavobacteriia</taxon>
        <taxon>Flavobacteriales</taxon>
        <taxon>Flavobacteriaceae</taxon>
        <taxon>Psychroflexus</taxon>
    </lineage>
</organism>
<dbReference type="SUPFAM" id="SSF53474">
    <property type="entry name" value="alpha/beta-Hydrolases"/>
    <property type="match status" value="1"/>
</dbReference>
<dbReference type="InterPro" id="IPR029058">
    <property type="entry name" value="AB_hydrolase_fold"/>
</dbReference>
<dbReference type="PROSITE" id="PS00708">
    <property type="entry name" value="PRO_ENDOPEP_SER"/>
    <property type="match status" value="1"/>
</dbReference>
<evidence type="ECO:0000259" key="3">
    <source>
        <dbReference type="Pfam" id="PF00326"/>
    </source>
</evidence>
<dbReference type="Gene3D" id="3.40.50.1820">
    <property type="entry name" value="alpha/beta hydrolase"/>
    <property type="match status" value="1"/>
</dbReference>
<dbReference type="Gene3D" id="2.140.10.30">
    <property type="entry name" value="Dipeptidylpeptidase IV, N-terminal domain"/>
    <property type="match status" value="1"/>
</dbReference>